<feature type="region of interest" description="Disordered" evidence="1">
    <location>
        <begin position="215"/>
        <end position="240"/>
    </location>
</feature>
<evidence type="ECO:0000313" key="3">
    <source>
        <dbReference type="WBParaSite" id="MBELARI_LOCUS13464"/>
    </source>
</evidence>
<dbReference type="Gene3D" id="3.30.70.330">
    <property type="match status" value="1"/>
</dbReference>
<evidence type="ECO:0000256" key="1">
    <source>
        <dbReference type="SAM" id="MobiDB-lite"/>
    </source>
</evidence>
<dbReference type="Proteomes" id="UP000887575">
    <property type="component" value="Unassembled WGS sequence"/>
</dbReference>
<dbReference type="InterPro" id="IPR012677">
    <property type="entry name" value="Nucleotide-bd_a/b_plait_sf"/>
</dbReference>
<sequence>MSLSATKASTSTDSRTFIVTGLRFARESYDFYLRRHLQQFGDVHLEYKEPAKCGNATMSSKVGFVSVEEPIYLNEHRALTYAVAIFLTDQAAQACLLFPGKHILQELGYEIKIRRLKDLTMGNDSSRVYSSKIMITARSPGDVDAITEEAICAAFQPYGEIVGIEVPSPKTHKPKCWFVEFSKPATVTAIMTLEHTIAGHPVRLRRVLRMEDLKRESQRERERQHRQEWAEQRASTSQPLNYREVRNQSRDFATVSRMVSGSSDLMANYGYGTEEQYYQNQDQTDKTKGSTSTDFSQYDTLTKWASLSFGTLILANMDLDPELAVSAPTTTVLSESTASTCADGASGNTQRILDSKSSIK</sequence>
<dbReference type="InterPro" id="IPR035979">
    <property type="entry name" value="RBD_domain_sf"/>
</dbReference>
<feature type="compositionally biased region" description="Basic and acidic residues" evidence="1">
    <location>
        <begin position="215"/>
        <end position="231"/>
    </location>
</feature>
<keyword evidence="2" id="KW-1185">Reference proteome</keyword>
<feature type="region of interest" description="Disordered" evidence="1">
    <location>
        <begin position="335"/>
        <end position="360"/>
    </location>
</feature>
<name>A0AAF3EHN3_9BILA</name>
<dbReference type="GO" id="GO:0003676">
    <property type="term" value="F:nucleic acid binding"/>
    <property type="evidence" value="ECO:0007669"/>
    <property type="project" value="InterPro"/>
</dbReference>
<dbReference type="CDD" id="cd00590">
    <property type="entry name" value="RRM_SF"/>
    <property type="match status" value="1"/>
</dbReference>
<evidence type="ECO:0000313" key="2">
    <source>
        <dbReference type="Proteomes" id="UP000887575"/>
    </source>
</evidence>
<reference evidence="3" key="1">
    <citation type="submission" date="2024-02" db="UniProtKB">
        <authorList>
            <consortium name="WormBaseParasite"/>
        </authorList>
    </citation>
    <scope>IDENTIFICATION</scope>
</reference>
<dbReference type="SUPFAM" id="SSF54928">
    <property type="entry name" value="RNA-binding domain, RBD"/>
    <property type="match status" value="1"/>
</dbReference>
<accession>A0AAF3EHN3</accession>
<organism evidence="2 3">
    <name type="scientific">Mesorhabditis belari</name>
    <dbReference type="NCBI Taxonomy" id="2138241"/>
    <lineage>
        <taxon>Eukaryota</taxon>
        <taxon>Metazoa</taxon>
        <taxon>Ecdysozoa</taxon>
        <taxon>Nematoda</taxon>
        <taxon>Chromadorea</taxon>
        <taxon>Rhabditida</taxon>
        <taxon>Rhabditina</taxon>
        <taxon>Rhabditomorpha</taxon>
        <taxon>Rhabditoidea</taxon>
        <taxon>Rhabditidae</taxon>
        <taxon>Mesorhabditinae</taxon>
        <taxon>Mesorhabditis</taxon>
    </lineage>
</organism>
<dbReference type="WBParaSite" id="MBELARI_LOCUS13464">
    <property type="protein sequence ID" value="MBELARI_LOCUS13464"/>
    <property type="gene ID" value="MBELARI_LOCUS13464"/>
</dbReference>
<protein>
    <submittedName>
        <fullName evidence="3">RRM domain-containing protein</fullName>
    </submittedName>
</protein>
<dbReference type="AlphaFoldDB" id="A0AAF3EHN3"/>
<proteinExistence type="predicted"/>